<dbReference type="SUPFAM" id="SSF47616">
    <property type="entry name" value="GST C-terminal domain-like"/>
    <property type="match status" value="1"/>
</dbReference>
<comment type="function">
    <text evidence="7 8">Exhibits glutathione-dependent thiol transferase activity. Has high dehydroascorbate reductase activity and may contribute to the recycling of ascorbic acid. Participates in the biotransformation of inorganic arsenic and reduces monomethylarsonic acid (MMA).</text>
</comment>
<keyword evidence="12" id="KW-1185">Reference proteome</keyword>
<dbReference type="CDD" id="cd03184">
    <property type="entry name" value="GST_C_Omega"/>
    <property type="match status" value="1"/>
</dbReference>
<comment type="catalytic activity">
    <reaction evidence="5 8">
        <text>methylarsonate + 2 glutathione + H(+) = methylarsonous acid + glutathione disulfide + H2O</text>
        <dbReference type="Rhea" id="RHEA:15969"/>
        <dbReference type="ChEBI" id="CHEBI:15377"/>
        <dbReference type="ChEBI" id="CHEBI:15378"/>
        <dbReference type="ChEBI" id="CHEBI:17826"/>
        <dbReference type="ChEBI" id="CHEBI:33409"/>
        <dbReference type="ChEBI" id="CHEBI:57925"/>
        <dbReference type="ChEBI" id="CHEBI:58297"/>
        <dbReference type="EC" id="1.20.4.2"/>
    </reaction>
</comment>
<dbReference type="FunFam" id="1.20.1050.10:FF:000100">
    <property type="entry name" value="Glutathione S-transferase omega-2"/>
    <property type="match status" value="1"/>
</dbReference>
<dbReference type="Gene3D" id="3.40.30.10">
    <property type="entry name" value="Glutaredoxin"/>
    <property type="match status" value="1"/>
</dbReference>
<dbReference type="InterPro" id="IPR040079">
    <property type="entry name" value="Glutathione_S-Trfase"/>
</dbReference>
<evidence type="ECO:0000256" key="7">
    <source>
        <dbReference type="ARBA" id="ARBA00057980"/>
    </source>
</evidence>
<dbReference type="AlphaFoldDB" id="A0A091DPG0"/>
<keyword evidence="2 8" id="KW-0808">Transferase</keyword>
<dbReference type="GO" id="GO:0050610">
    <property type="term" value="F:methylarsonate reductase activity"/>
    <property type="evidence" value="ECO:0007669"/>
    <property type="project" value="UniProtKB-UniRule"/>
</dbReference>
<dbReference type="GO" id="GO:0045174">
    <property type="term" value="F:glutathione dehydrogenase (ascorbate) activity"/>
    <property type="evidence" value="ECO:0007669"/>
    <property type="project" value="UniProtKB-UniRule"/>
</dbReference>
<dbReference type="Pfam" id="PF13409">
    <property type="entry name" value="GST_N_2"/>
    <property type="match status" value="1"/>
</dbReference>
<dbReference type="InterPro" id="IPR005442">
    <property type="entry name" value="GST_omega"/>
</dbReference>
<comment type="catalytic activity">
    <reaction evidence="6 8">
        <text>L-dehydroascorbate + 2 glutathione = glutathione disulfide + L-ascorbate</text>
        <dbReference type="Rhea" id="RHEA:24424"/>
        <dbReference type="ChEBI" id="CHEBI:38290"/>
        <dbReference type="ChEBI" id="CHEBI:57925"/>
        <dbReference type="ChEBI" id="CHEBI:58297"/>
        <dbReference type="ChEBI" id="CHEBI:58539"/>
        <dbReference type="EC" id="1.8.5.1"/>
    </reaction>
</comment>
<dbReference type="EC" id="1.8.5.1" evidence="8"/>
<dbReference type="GO" id="GO:0019852">
    <property type="term" value="P:L-ascorbic acid metabolic process"/>
    <property type="evidence" value="ECO:0007669"/>
    <property type="project" value="UniProtKB-ARBA"/>
</dbReference>
<keyword evidence="3 8" id="KW-0560">Oxidoreductase</keyword>
<dbReference type="GO" id="GO:0004364">
    <property type="term" value="F:glutathione transferase activity"/>
    <property type="evidence" value="ECO:0007669"/>
    <property type="project" value="UniProtKB-UniRule"/>
</dbReference>
<comment type="similarity">
    <text evidence="1 8">Belongs to the GST superfamily. Omega family.</text>
</comment>
<evidence type="ECO:0000256" key="3">
    <source>
        <dbReference type="ARBA" id="ARBA00023002"/>
    </source>
</evidence>
<evidence type="ECO:0000256" key="6">
    <source>
        <dbReference type="ARBA" id="ARBA00049544"/>
    </source>
</evidence>
<dbReference type="PANTHER" id="PTHR43968">
    <property type="match status" value="1"/>
</dbReference>
<dbReference type="InterPro" id="IPR004045">
    <property type="entry name" value="Glutathione_S-Trfase_N"/>
</dbReference>
<gene>
    <name evidence="11" type="ORF">H920_06295</name>
</gene>
<dbReference type="EC" id="2.5.1.18" evidence="8"/>
<dbReference type="FunFam" id="3.40.30.10:FF:000075">
    <property type="entry name" value="Glutathione S-transferase omega-1"/>
    <property type="match status" value="1"/>
</dbReference>
<comment type="catalytic activity">
    <reaction evidence="4 8">
        <text>RX + glutathione = an S-substituted glutathione + a halide anion + H(+)</text>
        <dbReference type="Rhea" id="RHEA:16437"/>
        <dbReference type="ChEBI" id="CHEBI:15378"/>
        <dbReference type="ChEBI" id="CHEBI:16042"/>
        <dbReference type="ChEBI" id="CHEBI:17792"/>
        <dbReference type="ChEBI" id="CHEBI:57925"/>
        <dbReference type="ChEBI" id="CHEBI:90779"/>
        <dbReference type="EC" id="2.5.1.18"/>
    </reaction>
</comment>
<feature type="domain" description="GST C-terminal" evidence="10">
    <location>
        <begin position="106"/>
        <end position="273"/>
    </location>
</feature>
<dbReference type="SUPFAM" id="SSF52833">
    <property type="entry name" value="Thioredoxin-like"/>
    <property type="match status" value="1"/>
</dbReference>
<accession>A0A091DPG0</accession>
<dbReference type="CDD" id="cd03055">
    <property type="entry name" value="GST_N_Omega"/>
    <property type="match status" value="1"/>
</dbReference>
<reference evidence="11 12" key="1">
    <citation type="submission" date="2013-11" db="EMBL/GenBank/DDBJ databases">
        <title>The Damaraland mole rat (Fukomys damarensis) genome and evolution of African mole rats.</title>
        <authorList>
            <person name="Gladyshev V.N."/>
            <person name="Fang X."/>
        </authorList>
    </citation>
    <scope>NUCLEOTIDE SEQUENCE [LARGE SCALE GENOMIC DNA]</scope>
    <source>
        <tissue evidence="11">Liver</tissue>
    </source>
</reference>
<organism evidence="11 12">
    <name type="scientific">Fukomys damarensis</name>
    <name type="common">Damaraland mole rat</name>
    <name type="synonym">Cryptomys damarensis</name>
    <dbReference type="NCBI Taxonomy" id="885580"/>
    <lineage>
        <taxon>Eukaryota</taxon>
        <taxon>Metazoa</taxon>
        <taxon>Chordata</taxon>
        <taxon>Craniata</taxon>
        <taxon>Vertebrata</taxon>
        <taxon>Euteleostomi</taxon>
        <taxon>Mammalia</taxon>
        <taxon>Eutheria</taxon>
        <taxon>Euarchontoglires</taxon>
        <taxon>Glires</taxon>
        <taxon>Rodentia</taxon>
        <taxon>Hystricomorpha</taxon>
        <taxon>Bathyergidae</taxon>
        <taxon>Fukomys</taxon>
    </lineage>
</organism>
<protein>
    <recommendedName>
        <fullName evidence="8">Glutathione S-transferase omega</fullName>
        <shortName evidence="8">GSTO</shortName>
        <ecNumber evidence="8">1.20.4.2</ecNumber>
        <ecNumber evidence="8">1.8.5.1</ecNumber>
        <ecNumber evidence="8">2.5.1.18</ecNumber>
    </recommendedName>
    <alternativeName>
        <fullName evidence="8">Glutathione-dependent dehydroascorbate reductase</fullName>
    </alternativeName>
    <alternativeName>
        <fullName evidence="8">Monomethylarsonic acid reductase</fullName>
    </alternativeName>
</protein>
<evidence type="ECO:0000313" key="11">
    <source>
        <dbReference type="EMBL" id="KFO32348.1"/>
    </source>
</evidence>
<dbReference type="SFLD" id="SFLDS00019">
    <property type="entry name" value="Glutathione_Transferase_(cytos"/>
    <property type="match status" value="1"/>
</dbReference>
<dbReference type="SFLD" id="SFLDG00358">
    <property type="entry name" value="Main_(cytGST)"/>
    <property type="match status" value="1"/>
</dbReference>
<dbReference type="InterPro" id="IPR010987">
    <property type="entry name" value="Glutathione-S-Trfase_C-like"/>
</dbReference>
<evidence type="ECO:0000256" key="5">
    <source>
        <dbReference type="ARBA" id="ARBA00048353"/>
    </source>
</evidence>
<dbReference type="PROSITE" id="PS50405">
    <property type="entry name" value="GST_CTER"/>
    <property type="match status" value="1"/>
</dbReference>
<sequence>MSADATRTLRKGSCPPGPVPEGLIRVYSMRFCPYSHRTRLVLKAKGIRHEVVNINLRSKPDWYYTKHPFGQIPVLENSQCQLVYESVITCEYLDDTYPGRKLFPYDTYERARQKMLLELFCKVPHLTKECLVALRCGRECTDLKASLRQEFSNLEETTESPATVIPTWLSVTSAPHESLSFSKCLASQTFGGKRLAGYELETEILSYQNTTFFGGDHVTMVDYLFWPWFERLDVYGIADCVDHTPKLQLWTAAMKRDPTVCALLIDKQIFLGFLNLYFQDSPNAFDFGLIC</sequence>
<dbReference type="STRING" id="885580.ENSFDAP00000021551"/>
<evidence type="ECO:0000313" key="12">
    <source>
        <dbReference type="Proteomes" id="UP000028990"/>
    </source>
</evidence>
<dbReference type="EC" id="1.20.4.2" evidence="8"/>
<evidence type="ECO:0000256" key="4">
    <source>
        <dbReference type="ARBA" id="ARBA00047960"/>
    </source>
</evidence>
<evidence type="ECO:0000256" key="2">
    <source>
        <dbReference type="ARBA" id="ARBA00022679"/>
    </source>
</evidence>
<evidence type="ECO:0000259" key="9">
    <source>
        <dbReference type="PROSITE" id="PS50404"/>
    </source>
</evidence>
<dbReference type="Proteomes" id="UP000028990">
    <property type="component" value="Unassembled WGS sequence"/>
</dbReference>
<dbReference type="GO" id="GO:0005737">
    <property type="term" value="C:cytoplasm"/>
    <property type="evidence" value="ECO:0007669"/>
    <property type="project" value="InterPro"/>
</dbReference>
<dbReference type="GO" id="GO:0006749">
    <property type="term" value="P:glutathione metabolic process"/>
    <property type="evidence" value="ECO:0007669"/>
    <property type="project" value="UniProtKB-UniRule"/>
</dbReference>
<proteinExistence type="inferred from homology"/>
<dbReference type="InterPro" id="IPR036282">
    <property type="entry name" value="Glutathione-S-Trfase_C_sf"/>
</dbReference>
<dbReference type="PRINTS" id="PR01625">
    <property type="entry name" value="GSTRNSFRASEO"/>
</dbReference>
<feature type="domain" description="GST N-terminal" evidence="9">
    <location>
        <begin position="22"/>
        <end position="101"/>
    </location>
</feature>
<dbReference type="PROSITE" id="PS50404">
    <property type="entry name" value="GST_NTER"/>
    <property type="match status" value="1"/>
</dbReference>
<evidence type="ECO:0000256" key="8">
    <source>
        <dbReference type="RuleBase" id="RU368071"/>
    </source>
</evidence>
<dbReference type="InterPro" id="IPR036249">
    <property type="entry name" value="Thioredoxin-like_sf"/>
</dbReference>
<evidence type="ECO:0000256" key="1">
    <source>
        <dbReference type="ARBA" id="ARBA00011067"/>
    </source>
</evidence>
<dbReference type="Gene3D" id="1.20.1050.10">
    <property type="match status" value="2"/>
</dbReference>
<dbReference type="InterPro" id="IPR050983">
    <property type="entry name" value="GST_Omega/HSP26"/>
</dbReference>
<evidence type="ECO:0000259" key="10">
    <source>
        <dbReference type="PROSITE" id="PS50405"/>
    </source>
</evidence>
<name>A0A091DPG0_FUKDA</name>
<dbReference type="PANTHER" id="PTHR43968:SF4">
    <property type="entry name" value="GLUTATHIONE S-TRANSFERASE OMEGA-2"/>
    <property type="match status" value="1"/>
</dbReference>
<dbReference type="EMBL" id="KN122182">
    <property type="protein sequence ID" value="KFO32348.1"/>
    <property type="molecule type" value="Genomic_DNA"/>
</dbReference>